<dbReference type="InterPro" id="IPR002645">
    <property type="entry name" value="STAS_dom"/>
</dbReference>
<dbReference type="CDD" id="cd07043">
    <property type="entry name" value="STAS_anti-anti-sigma_factors"/>
    <property type="match status" value="1"/>
</dbReference>
<dbReference type="Gene3D" id="3.30.750.24">
    <property type="entry name" value="STAS domain"/>
    <property type="match status" value="1"/>
</dbReference>
<protein>
    <recommendedName>
        <fullName evidence="2">Anti-sigma factor antagonist</fullName>
    </recommendedName>
</protein>
<proteinExistence type="inferred from homology"/>
<evidence type="ECO:0000256" key="1">
    <source>
        <dbReference type="ARBA" id="ARBA00009013"/>
    </source>
</evidence>
<comment type="similarity">
    <text evidence="1 2">Belongs to the anti-sigma-factor antagonist family.</text>
</comment>
<dbReference type="AlphaFoldDB" id="A0AAE4WBQ4"/>
<accession>A0AAE4WBQ4</accession>
<dbReference type="GO" id="GO:0043856">
    <property type="term" value="F:anti-sigma factor antagonist activity"/>
    <property type="evidence" value="ECO:0007669"/>
    <property type="project" value="InterPro"/>
</dbReference>
<gene>
    <name evidence="4" type="ORF">GOZ95_09500</name>
</gene>
<dbReference type="SUPFAM" id="SSF52091">
    <property type="entry name" value="SpoIIaa-like"/>
    <property type="match status" value="1"/>
</dbReference>
<dbReference type="PANTHER" id="PTHR33495:SF2">
    <property type="entry name" value="ANTI-SIGMA FACTOR ANTAGONIST TM_1081-RELATED"/>
    <property type="match status" value="1"/>
</dbReference>
<evidence type="ECO:0000313" key="4">
    <source>
        <dbReference type="EMBL" id="MUZ57686.1"/>
    </source>
</evidence>
<reference evidence="4 5" key="1">
    <citation type="submission" date="2019-12" db="EMBL/GenBank/DDBJ databases">
        <title>Whole-genome sequencing of Allorhizobium vitis.</title>
        <authorList>
            <person name="Gan H.M."/>
            <person name="Szegedi E."/>
            <person name="Burr T."/>
            <person name="Savka M.A."/>
        </authorList>
    </citation>
    <scope>NUCLEOTIDE SEQUENCE [LARGE SCALE GENOMIC DNA]</scope>
    <source>
        <strain evidence="4 5">CG989</strain>
    </source>
</reference>
<dbReference type="PANTHER" id="PTHR33495">
    <property type="entry name" value="ANTI-SIGMA FACTOR ANTAGONIST TM_1081-RELATED-RELATED"/>
    <property type="match status" value="1"/>
</dbReference>
<dbReference type="RefSeq" id="WP_156629796.1">
    <property type="nucleotide sequence ID" value="NZ_JABAEJ010000003.1"/>
</dbReference>
<sequence length="110" mass="11867">MNITEQEIGSVRVLTIAGRIDSVTSKSLEDIVIPKMQVSPALVIDLDAVQYVSSAGLRVLLKAAKIAKATGHRLVLSALAPQVQEVFDISGFSSIFEIQFDQEKSLKVLA</sequence>
<name>A0AAE4WBQ4_AGRVI</name>
<feature type="domain" description="STAS" evidence="3">
    <location>
        <begin position="1"/>
        <end position="110"/>
    </location>
</feature>
<dbReference type="Proteomes" id="UP000436692">
    <property type="component" value="Unassembled WGS sequence"/>
</dbReference>
<dbReference type="PROSITE" id="PS50801">
    <property type="entry name" value="STAS"/>
    <property type="match status" value="1"/>
</dbReference>
<dbReference type="Pfam" id="PF01740">
    <property type="entry name" value="STAS"/>
    <property type="match status" value="1"/>
</dbReference>
<dbReference type="InterPro" id="IPR036513">
    <property type="entry name" value="STAS_dom_sf"/>
</dbReference>
<evidence type="ECO:0000256" key="2">
    <source>
        <dbReference type="RuleBase" id="RU003749"/>
    </source>
</evidence>
<dbReference type="EMBL" id="WPHM01000004">
    <property type="protein sequence ID" value="MUZ57686.1"/>
    <property type="molecule type" value="Genomic_DNA"/>
</dbReference>
<dbReference type="InterPro" id="IPR003658">
    <property type="entry name" value="Anti-sigma_ant"/>
</dbReference>
<evidence type="ECO:0000313" key="5">
    <source>
        <dbReference type="Proteomes" id="UP000436692"/>
    </source>
</evidence>
<evidence type="ECO:0000259" key="3">
    <source>
        <dbReference type="PROSITE" id="PS50801"/>
    </source>
</evidence>
<organism evidence="4 5">
    <name type="scientific">Agrobacterium vitis</name>
    <name type="common">Rhizobium vitis</name>
    <dbReference type="NCBI Taxonomy" id="373"/>
    <lineage>
        <taxon>Bacteria</taxon>
        <taxon>Pseudomonadati</taxon>
        <taxon>Pseudomonadota</taxon>
        <taxon>Alphaproteobacteria</taxon>
        <taxon>Hyphomicrobiales</taxon>
        <taxon>Rhizobiaceae</taxon>
        <taxon>Rhizobium/Agrobacterium group</taxon>
        <taxon>Agrobacterium</taxon>
    </lineage>
</organism>
<dbReference type="NCBIfam" id="TIGR00377">
    <property type="entry name" value="ant_ant_sig"/>
    <property type="match status" value="1"/>
</dbReference>
<comment type="caution">
    <text evidence="4">The sequence shown here is derived from an EMBL/GenBank/DDBJ whole genome shotgun (WGS) entry which is preliminary data.</text>
</comment>